<name>C0P2X1_MAIZE</name>
<accession>C0P2X1</accession>
<organism evidence="1">
    <name type="scientific">Zea mays</name>
    <name type="common">Maize</name>
    <dbReference type="NCBI Taxonomy" id="4577"/>
    <lineage>
        <taxon>Eukaryota</taxon>
        <taxon>Viridiplantae</taxon>
        <taxon>Streptophyta</taxon>
        <taxon>Embryophyta</taxon>
        <taxon>Tracheophyta</taxon>
        <taxon>Spermatophyta</taxon>
        <taxon>Magnoliopsida</taxon>
        <taxon>Liliopsida</taxon>
        <taxon>Poales</taxon>
        <taxon>Poaceae</taxon>
        <taxon>PACMAD clade</taxon>
        <taxon>Panicoideae</taxon>
        <taxon>Andropogonodae</taxon>
        <taxon>Andropogoneae</taxon>
        <taxon>Tripsacinae</taxon>
        <taxon>Zea</taxon>
    </lineage>
</organism>
<protein>
    <submittedName>
        <fullName evidence="1">Uncharacterized protein</fullName>
    </submittedName>
</protein>
<reference evidence="1" key="1">
    <citation type="journal article" date="2009" name="PLoS Genet.">
        <title>Sequencing, mapping, and analysis of 27,455 maize full-length cDNAs.</title>
        <authorList>
            <person name="Soderlund C."/>
            <person name="Descour A."/>
            <person name="Kudrna D."/>
            <person name="Bomhoff M."/>
            <person name="Boyd L."/>
            <person name="Currie J."/>
            <person name="Angelova A."/>
            <person name="Collura K."/>
            <person name="Wissotski M."/>
            <person name="Ashley E."/>
            <person name="Morrow D."/>
            <person name="Fernandes J."/>
            <person name="Walbot V."/>
            <person name="Yu Y."/>
        </authorList>
    </citation>
    <scope>NUCLEOTIDE SEQUENCE</scope>
    <source>
        <strain evidence="1">B73</strain>
    </source>
</reference>
<dbReference type="AlphaFoldDB" id="C0P2X1"/>
<dbReference type="GeneID" id="100381932"/>
<dbReference type="EMBL" id="BT062640">
    <property type="protein sequence ID" value="ACN27337.1"/>
    <property type="molecule type" value="mRNA"/>
</dbReference>
<dbReference type="KEGG" id="zma:100381932"/>
<sequence length="297" mass="32138">MPRRPCSSSSPRPGFHGCALGFCTELCAPSPLRSPPHHGAFPPAPSSPSRFSVGRCSARPRPLLRALVRSALCSPSQPATPLLLPRPCRGVLLAPWCRAGVSSSSPWRSCARVGPSLVSPMTRGFLREFCCVQLHLFPSSAACFSPLLVAPSCSSPCPHCSLLLLCLPSLQARRRSSPAAPLARLCAPRAPLPELTQIRQCLPQLDSCRAALRLTGVSPVRARSGRVRPCLFRRAWSLTPCARRCELVSHRCLVTETPTPTPSSMVTTLPNAFVAWPCVVVDLVRCRVLLFLMRIAQ</sequence>
<evidence type="ECO:0000313" key="1">
    <source>
        <dbReference type="EMBL" id="ACN27337.1"/>
    </source>
</evidence>
<proteinExistence type="evidence at transcript level"/>
<dbReference type="RefSeq" id="NP_001168178.1">
    <property type="nucleotide sequence ID" value="NM_001174707.1"/>
</dbReference>
<dbReference type="HOGENOM" id="CLU_938002_0_0_1"/>